<dbReference type="OrthoDB" id="114087at2759"/>
<protein>
    <recommendedName>
        <fullName evidence="5">RxLR effector protein</fullName>
    </recommendedName>
</protein>
<keyword evidence="8" id="KW-1185">Reference proteome</keyword>
<evidence type="ECO:0000256" key="2">
    <source>
        <dbReference type="ARBA" id="ARBA00010400"/>
    </source>
</evidence>
<dbReference type="EMBL" id="NBNE01017097">
    <property type="protein sequence ID" value="OWY92898.1"/>
    <property type="molecule type" value="Genomic_DNA"/>
</dbReference>
<evidence type="ECO:0000313" key="8">
    <source>
        <dbReference type="Proteomes" id="UP000198211"/>
    </source>
</evidence>
<comment type="caution">
    <text evidence="7">The sequence shown here is derived from an EMBL/GenBank/DDBJ whole genome shotgun (WGS) entry which is preliminary data.</text>
</comment>
<feature type="chain" id="PRO_5012623870" description="RxLR effector protein" evidence="5">
    <location>
        <begin position="22"/>
        <end position="164"/>
    </location>
</feature>
<comment type="similarity">
    <text evidence="2 5">Belongs to the RxLR effector family.</text>
</comment>
<evidence type="ECO:0000256" key="5">
    <source>
        <dbReference type="RuleBase" id="RU367124"/>
    </source>
</evidence>
<keyword evidence="3 5" id="KW-0964">Secreted</keyword>
<evidence type="ECO:0000256" key="6">
    <source>
        <dbReference type="SAM" id="MobiDB-lite"/>
    </source>
</evidence>
<gene>
    <name evidence="7" type="ORF">PHMEG_00037898</name>
</gene>
<dbReference type="InterPro" id="IPR031825">
    <property type="entry name" value="RXLR"/>
</dbReference>
<accession>A0A225UIT4</accession>
<dbReference type="AlphaFoldDB" id="A0A225UIT4"/>
<evidence type="ECO:0000256" key="1">
    <source>
        <dbReference type="ARBA" id="ARBA00004613"/>
    </source>
</evidence>
<keyword evidence="4 5" id="KW-0732">Signal</keyword>
<dbReference type="Proteomes" id="UP000198211">
    <property type="component" value="Unassembled WGS sequence"/>
</dbReference>
<proteinExistence type="inferred from homology"/>
<evidence type="ECO:0000256" key="4">
    <source>
        <dbReference type="ARBA" id="ARBA00022729"/>
    </source>
</evidence>
<feature type="region of interest" description="Disordered" evidence="6">
    <location>
        <begin position="98"/>
        <end position="129"/>
    </location>
</feature>
<comment type="subcellular location">
    <subcellularLocation>
        <location evidence="1 5">Secreted</location>
    </subcellularLocation>
</comment>
<dbReference type="Pfam" id="PF16810">
    <property type="entry name" value="RXLR"/>
    <property type="match status" value="1"/>
</dbReference>
<reference evidence="8" key="1">
    <citation type="submission" date="2017-03" db="EMBL/GenBank/DDBJ databases">
        <title>Phytopthora megakarya and P. palmivora, two closely related causual agents of cacao black pod achieved similar genome size and gene model numbers by different mechanisms.</title>
        <authorList>
            <person name="Ali S."/>
            <person name="Shao J."/>
            <person name="Larry D.J."/>
            <person name="Kronmiller B."/>
            <person name="Shen D."/>
            <person name="Strem M.D."/>
            <person name="Melnick R.L."/>
            <person name="Guiltinan M.J."/>
            <person name="Tyler B.M."/>
            <person name="Meinhardt L.W."/>
            <person name="Bailey B.A."/>
        </authorList>
    </citation>
    <scope>NUCLEOTIDE SEQUENCE [LARGE SCALE GENOMIC DNA]</scope>
    <source>
        <strain evidence="8">zdho120</strain>
    </source>
</reference>
<comment type="function">
    <text evidence="5">Effector that suppresses plant defense responses during pathogen infection.</text>
</comment>
<evidence type="ECO:0000313" key="7">
    <source>
        <dbReference type="EMBL" id="OWY92898.1"/>
    </source>
</evidence>
<feature type="compositionally biased region" description="Polar residues" evidence="6">
    <location>
        <begin position="104"/>
        <end position="114"/>
    </location>
</feature>
<evidence type="ECO:0000256" key="3">
    <source>
        <dbReference type="ARBA" id="ARBA00022525"/>
    </source>
</evidence>
<sequence length="164" mass="18014">MRSFSLIFAAVAVAVLATCTANSDSDQSKILTVKSSDLVHPVDIGHKYDGTVRLLRGHRQNEELEMEERMFDGRSVRKAARSILNIDDLSAKNAQAKKSMRSGLRSSNTSTQSAGIWKSERGRSTTRSGTVTWRTSVTRLPVCDSTLDEALIHSFVAETLISTI</sequence>
<feature type="signal peptide" evidence="5">
    <location>
        <begin position="1"/>
        <end position="21"/>
    </location>
</feature>
<name>A0A225UIT4_9STRA</name>
<organism evidence="7 8">
    <name type="scientific">Phytophthora megakarya</name>
    <dbReference type="NCBI Taxonomy" id="4795"/>
    <lineage>
        <taxon>Eukaryota</taxon>
        <taxon>Sar</taxon>
        <taxon>Stramenopiles</taxon>
        <taxon>Oomycota</taxon>
        <taxon>Peronosporomycetes</taxon>
        <taxon>Peronosporales</taxon>
        <taxon>Peronosporaceae</taxon>
        <taxon>Phytophthora</taxon>
    </lineage>
</organism>
<comment type="domain">
    <text evidence="5">The RxLR-dEER motif acts to carry the protein into the host cell cytoplasm through binding to cell surface phosphatidylinositol-3-phosphate.</text>
</comment>